<dbReference type="SMART" id="SM00349">
    <property type="entry name" value="KRAB"/>
    <property type="match status" value="1"/>
</dbReference>
<sequence>VSFSQGLVTFGDVAVCFAKEEWVLLDPVQRALHKEVMEENYKALISLGKDAFSCLALLFSMTNVDRVDSVEQDTSPSITERCFWNLGPRKG</sequence>
<dbReference type="InterPro" id="IPR001909">
    <property type="entry name" value="KRAB"/>
</dbReference>
<dbReference type="AlphaFoldDB" id="A0A8D0E6B4"/>
<evidence type="ECO:0000259" key="1">
    <source>
        <dbReference type="PROSITE" id="PS50805"/>
    </source>
</evidence>
<organism evidence="2 3">
    <name type="scientific">Salvator merianae</name>
    <name type="common">Argentine black and white tegu</name>
    <name type="synonym">Tupinambis merianae</name>
    <dbReference type="NCBI Taxonomy" id="96440"/>
    <lineage>
        <taxon>Eukaryota</taxon>
        <taxon>Metazoa</taxon>
        <taxon>Chordata</taxon>
        <taxon>Craniata</taxon>
        <taxon>Vertebrata</taxon>
        <taxon>Euteleostomi</taxon>
        <taxon>Lepidosauria</taxon>
        <taxon>Squamata</taxon>
        <taxon>Bifurcata</taxon>
        <taxon>Unidentata</taxon>
        <taxon>Episquamata</taxon>
        <taxon>Laterata</taxon>
        <taxon>Teiioidea</taxon>
        <taxon>Teiidae</taxon>
        <taxon>Salvator</taxon>
    </lineage>
</organism>
<accession>A0A8D0E6B4</accession>
<keyword evidence="3" id="KW-1185">Reference proteome</keyword>
<dbReference type="Pfam" id="PF01352">
    <property type="entry name" value="KRAB"/>
    <property type="match status" value="1"/>
</dbReference>
<dbReference type="CDD" id="cd07765">
    <property type="entry name" value="KRAB_A-box"/>
    <property type="match status" value="1"/>
</dbReference>
<dbReference type="InterPro" id="IPR036051">
    <property type="entry name" value="KRAB_dom_sf"/>
</dbReference>
<dbReference type="Proteomes" id="UP000694421">
    <property type="component" value="Unplaced"/>
</dbReference>
<dbReference type="GO" id="GO:0006355">
    <property type="term" value="P:regulation of DNA-templated transcription"/>
    <property type="evidence" value="ECO:0007669"/>
    <property type="project" value="InterPro"/>
</dbReference>
<reference evidence="2" key="1">
    <citation type="submission" date="2025-08" db="UniProtKB">
        <authorList>
            <consortium name="Ensembl"/>
        </authorList>
    </citation>
    <scope>IDENTIFICATION</scope>
</reference>
<dbReference type="PANTHER" id="PTHR23232">
    <property type="entry name" value="KRAB DOMAIN C2H2 ZINC FINGER"/>
    <property type="match status" value="1"/>
</dbReference>
<protein>
    <recommendedName>
        <fullName evidence="1">KRAB domain-containing protein</fullName>
    </recommendedName>
</protein>
<dbReference type="SUPFAM" id="SSF109640">
    <property type="entry name" value="KRAB domain (Kruppel-associated box)"/>
    <property type="match status" value="1"/>
</dbReference>
<dbReference type="GeneTree" id="ENSGT01150000287488"/>
<reference evidence="2" key="2">
    <citation type="submission" date="2025-09" db="UniProtKB">
        <authorList>
            <consortium name="Ensembl"/>
        </authorList>
    </citation>
    <scope>IDENTIFICATION</scope>
</reference>
<dbReference type="InterPro" id="IPR050169">
    <property type="entry name" value="Krueppel_C2H2_ZnF"/>
</dbReference>
<evidence type="ECO:0000313" key="2">
    <source>
        <dbReference type="Ensembl" id="ENSSMRP00000026859.1"/>
    </source>
</evidence>
<feature type="domain" description="KRAB" evidence="1">
    <location>
        <begin position="8"/>
        <end position="89"/>
    </location>
</feature>
<proteinExistence type="predicted"/>
<dbReference type="PANTHER" id="PTHR23232:SF158">
    <property type="entry name" value="KRAB DOMAIN-CONTAINING PROTEIN 5"/>
    <property type="match status" value="1"/>
</dbReference>
<dbReference type="Ensembl" id="ENSSMRT00000031384.1">
    <property type="protein sequence ID" value="ENSSMRP00000026859.1"/>
    <property type="gene ID" value="ENSSMRG00000020734.1"/>
</dbReference>
<name>A0A8D0E6B4_SALMN</name>
<evidence type="ECO:0000313" key="3">
    <source>
        <dbReference type="Proteomes" id="UP000694421"/>
    </source>
</evidence>
<dbReference type="Gene3D" id="6.10.140.140">
    <property type="match status" value="1"/>
</dbReference>
<dbReference type="PROSITE" id="PS50805">
    <property type="entry name" value="KRAB"/>
    <property type="match status" value="1"/>
</dbReference>